<dbReference type="EMBL" id="RBQG01000174">
    <property type="protein sequence ID" value="RMP12620.1"/>
    <property type="molecule type" value="Genomic_DNA"/>
</dbReference>
<evidence type="ECO:0000256" key="7">
    <source>
        <dbReference type="ARBA" id="ARBA00022723"/>
    </source>
</evidence>
<evidence type="ECO:0000256" key="5">
    <source>
        <dbReference type="ARBA" id="ARBA00012029"/>
    </source>
</evidence>
<evidence type="ECO:0000256" key="10">
    <source>
        <dbReference type="ARBA" id="ARBA00023211"/>
    </source>
</evidence>
<dbReference type="GO" id="GO:0003676">
    <property type="term" value="F:nucleic acid binding"/>
    <property type="evidence" value="ECO:0007669"/>
    <property type="project" value="InterPro"/>
</dbReference>
<evidence type="ECO:0000313" key="15">
    <source>
        <dbReference type="Proteomes" id="UP000269044"/>
    </source>
</evidence>
<accession>A0A0P9U3S0</accession>
<evidence type="ECO:0000256" key="1">
    <source>
        <dbReference type="ARBA" id="ARBA00000983"/>
    </source>
</evidence>
<evidence type="ECO:0000313" key="13">
    <source>
        <dbReference type="EMBL" id="RMQ28935.1"/>
    </source>
</evidence>
<evidence type="ECO:0000313" key="12">
    <source>
        <dbReference type="EMBL" id="RMP12620.1"/>
    </source>
</evidence>
<dbReference type="Proteomes" id="UP000269044">
    <property type="component" value="Unassembled WGS sequence"/>
</dbReference>
<dbReference type="InterPro" id="IPR049125">
    <property type="entry name" value="FAN1-like_WH"/>
</dbReference>
<dbReference type="PANTHER" id="PTHR15749">
    <property type="entry name" value="FANCONI-ASSOCIATED NUCLEASE 1"/>
    <property type="match status" value="1"/>
</dbReference>
<evidence type="ECO:0000256" key="8">
    <source>
        <dbReference type="ARBA" id="ARBA00022801"/>
    </source>
</evidence>
<protein>
    <recommendedName>
        <fullName evidence="5">phosphodiesterase I</fullName>
        <ecNumber evidence="5">3.1.4.1</ecNumber>
    </recommendedName>
</protein>
<comment type="caution">
    <text evidence="13">The sequence shown here is derived from an EMBL/GenBank/DDBJ whole genome shotgun (WGS) entry which is preliminary data.</text>
</comment>
<dbReference type="Gene3D" id="3.40.1350.10">
    <property type="match status" value="1"/>
</dbReference>
<dbReference type="InterPro" id="IPR033315">
    <property type="entry name" value="Fan1-like"/>
</dbReference>
<sequence length="579" mass="66490">MAGLSICCVALALNTSPLDNPFYYLENFRQVLGWIAQRYDDLLDASERRFITEFAGLPTPAQGLLVRMVMRKGVMFRASKLSYAEIGDPHQAVLPLLQQDWVDTSPPLGLSELFQLLRRDELSQCFKAHAVKGPERKHEWLERLQPLYETAQPLEQWHPLLPDAVFGLKIMPLCDRLRLLYFGNLYQEWSEFVLADLGIYRYEKVEFSADSRGINQRDDINVCLQLHACREALETCVELHALAERAIAIECSNPWLNMRRAKLLYRIGQQAERLQDWPLALSVYRQSNYPGARSRQIRVLERNAEYAEAMALVEQACLAPESDAEVQHLSRITPRLQRKLGLTAARRRAARVVSRLDVQVTPSPGTSVERLIRLHLEEQQGGEVHYVENTLINSLFGLLCWRAIFAPLPGAFFHPFHSAPSDLYSPDFYQRRAALFDECLLQLESNDYLLTIREHFQSKSGLQSPFVFWGSLTPQLLEQALHCLPADHLRLWFRRLLQDIKANRTGMPDLIQFFPEQRGYRMIEVKGPGDRLQDNQLRWLDFCAEHGMPVEVCYVQWAVEDPASEAEHSPGLYGALCSS</sequence>
<comment type="cofactor">
    <cofactor evidence="3">
        <name>Mg(2+)</name>
        <dbReference type="ChEBI" id="CHEBI:18420"/>
    </cofactor>
</comment>
<dbReference type="InterPro" id="IPR040603">
    <property type="entry name" value="FAN1_SAP_bact"/>
</dbReference>
<feature type="domain" description="VRR-NUC" evidence="11">
    <location>
        <begin position="443"/>
        <end position="557"/>
    </location>
</feature>
<comment type="similarity">
    <text evidence="4">Belongs to the FAN1 family.</text>
</comment>
<evidence type="ECO:0000256" key="6">
    <source>
        <dbReference type="ARBA" id="ARBA00022722"/>
    </source>
</evidence>
<keyword evidence="6" id="KW-0540">Nuclease</keyword>
<evidence type="ECO:0000313" key="14">
    <source>
        <dbReference type="Proteomes" id="UP000267908"/>
    </source>
</evidence>
<comment type="catalytic activity">
    <reaction evidence="1">
        <text>Hydrolytically removes 5'-nucleotides successively from the 3'-hydroxy termini of 3'-hydroxy-terminated oligonucleotides.</text>
        <dbReference type="EC" id="3.1.4.1"/>
    </reaction>
</comment>
<dbReference type="EC" id="3.1.4.1" evidence="5"/>
<evidence type="ECO:0000256" key="9">
    <source>
        <dbReference type="ARBA" id="ARBA00022842"/>
    </source>
</evidence>
<reference evidence="14 15" key="1">
    <citation type="submission" date="2018-08" db="EMBL/GenBank/DDBJ databases">
        <title>Recombination of ecologically and evolutionarily significant loci maintains genetic cohesion in the Pseudomonas syringae species complex.</title>
        <authorList>
            <person name="Dillon M."/>
            <person name="Thakur S."/>
            <person name="Almeida R.N.D."/>
            <person name="Weir B.S."/>
            <person name="Guttman D.S."/>
        </authorList>
    </citation>
    <scope>NUCLEOTIDE SEQUENCE [LARGE SCALE GENOMIC DNA]</scope>
    <source>
        <strain evidence="13 15">ICMP 13052</strain>
        <strain evidence="12 14">ICMP 4330</strain>
    </source>
</reference>
<dbReference type="InterPro" id="IPR011856">
    <property type="entry name" value="tRNA_endonuc-like_dom_sf"/>
</dbReference>
<dbReference type="Pfam" id="PF08774">
    <property type="entry name" value="VRR_NUC"/>
    <property type="match status" value="1"/>
</dbReference>
<keyword evidence="7" id="KW-0479">Metal-binding</keyword>
<dbReference type="Pfam" id="PF18081">
    <property type="entry name" value="FANC_SAP"/>
    <property type="match status" value="1"/>
</dbReference>
<dbReference type="SMART" id="SM00990">
    <property type="entry name" value="VRR_NUC"/>
    <property type="match status" value="1"/>
</dbReference>
<keyword evidence="8" id="KW-0378">Hydrolase</keyword>
<comment type="cofactor">
    <cofactor evidence="2">
        <name>Mn(2+)</name>
        <dbReference type="ChEBI" id="CHEBI:29035"/>
    </cofactor>
</comment>
<dbReference type="Proteomes" id="UP000267908">
    <property type="component" value="Unassembled WGS sequence"/>
</dbReference>
<evidence type="ECO:0000256" key="3">
    <source>
        <dbReference type="ARBA" id="ARBA00001946"/>
    </source>
</evidence>
<dbReference type="GO" id="GO:0004528">
    <property type="term" value="F:phosphodiesterase I activity"/>
    <property type="evidence" value="ECO:0007669"/>
    <property type="project" value="UniProtKB-EC"/>
</dbReference>
<dbReference type="AlphaFoldDB" id="A0A0P9U3S0"/>
<keyword evidence="9" id="KW-0460">Magnesium</keyword>
<evidence type="ECO:0000259" key="11">
    <source>
        <dbReference type="SMART" id="SM00990"/>
    </source>
</evidence>
<dbReference type="GO" id="GO:0036297">
    <property type="term" value="P:interstrand cross-link repair"/>
    <property type="evidence" value="ECO:0007669"/>
    <property type="project" value="InterPro"/>
</dbReference>
<evidence type="ECO:0000256" key="2">
    <source>
        <dbReference type="ARBA" id="ARBA00001936"/>
    </source>
</evidence>
<keyword evidence="10" id="KW-0464">Manganese</keyword>
<dbReference type="Pfam" id="PF21315">
    <property type="entry name" value="FAN1_HTH"/>
    <property type="match status" value="1"/>
</dbReference>
<dbReference type="InterPro" id="IPR014883">
    <property type="entry name" value="VRR_NUC"/>
</dbReference>
<dbReference type="PANTHER" id="PTHR15749:SF4">
    <property type="entry name" value="FANCONI-ASSOCIATED NUCLEASE 1"/>
    <property type="match status" value="1"/>
</dbReference>
<dbReference type="GO" id="GO:0046872">
    <property type="term" value="F:metal ion binding"/>
    <property type="evidence" value="ECO:0007669"/>
    <property type="project" value="UniProtKB-KW"/>
</dbReference>
<evidence type="ECO:0000256" key="4">
    <source>
        <dbReference type="ARBA" id="ARBA00005533"/>
    </source>
</evidence>
<dbReference type="FunFam" id="3.40.1350.10:FF:000024">
    <property type="entry name" value="Fanconi-associated nuclease"/>
    <property type="match status" value="1"/>
</dbReference>
<name>A0A0P9U3S0_9PSED</name>
<dbReference type="EMBL" id="RBRA01000027">
    <property type="protein sequence ID" value="RMQ28935.1"/>
    <property type="molecule type" value="Genomic_DNA"/>
</dbReference>
<organism evidence="13 15">
    <name type="scientific">Pseudomonas syringae pv. delphinii</name>
    <dbReference type="NCBI Taxonomy" id="192088"/>
    <lineage>
        <taxon>Bacteria</taxon>
        <taxon>Pseudomonadati</taxon>
        <taxon>Pseudomonadota</taxon>
        <taxon>Gammaproteobacteria</taxon>
        <taxon>Pseudomonadales</taxon>
        <taxon>Pseudomonadaceae</taxon>
        <taxon>Pseudomonas</taxon>
    </lineage>
</organism>
<gene>
    <name evidence="13" type="ORF">ALQ08_01641</name>
    <name evidence="12" type="ORF">ALQ28_03653</name>
</gene>
<dbReference type="RefSeq" id="WP_024676594.1">
    <property type="nucleotide sequence ID" value="NZ_LJQH01000211.1"/>
</dbReference>
<proteinExistence type="inferred from homology"/>